<reference evidence="2 3" key="1">
    <citation type="journal article" date="2024" name="Int. J. Mol. Sci.">
        <title>Exploration of Alicyclobacillus spp. Genome in Search of Antibiotic Resistance.</title>
        <authorList>
            <person name="Bucka-Kolendo J."/>
            <person name="Kiousi D.E."/>
            <person name="Dekowska A."/>
            <person name="Mikolajczuk-Szczyrba A."/>
            <person name="Karadedos D.M."/>
            <person name="Michael P."/>
            <person name="Galanis A."/>
            <person name="Sokolowska B."/>
        </authorList>
    </citation>
    <scope>NUCLEOTIDE SEQUENCE [LARGE SCALE GENOMIC DNA]</scope>
    <source>
        <strain evidence="2 3">KKP 3000</strain>
    </source>
</reference>
<accession>A0ABV5AEI5</accession>
<dbReference type="RefSeq" id="WP_275474708.1">
    <property type="nucleotide sequence ID" value="NZ_CP162940.1"/>
</dbReference>
<organism evidence="2 3">
    <name type="scientific">Alicyclobacillus fastidiosus</name>
    <dbReference type="NCBI Taxonomy" id="392011"/>
    <lineage>
        <taxon>Bacteria</taxon>
        <taxon>Bacillati</taxon>
        <taxon>Bacillota</taxon>
        <taxon>Bacilli</taxon>
        <taxon>Bacillales</taxon>
        <taxon>Alicyclobacillaceae</taxon>
        <taxon>Alicyclobacillus</taxon>
    </lineage>
</organism>
<keyword evidence="3" id="KW-1185">Reference proteome</keyword>
<dbReference type="Pfam" id="PF04734">
    <property type="entry name" value="Ceramidase_alk"/>
    <property type="match status" value="1"/>
</dbReference>
<comment type="caution">
    <text evidence="2">The sequence shown here is derived from an EMBL/GenBank/DDBJ whole genome shotgun (WGS) entry which is preliminary data.</text>
</comment>
<evidence type="ECO:0000259" key="1">
    <source>
        <dbReference type="Pfam" id="PF04734"/>
    </source>
</evidence>
<name>A0ABV5AEI5_9BACL</name>
<gene>
    <name evidence="2" type="ORF">KKP3000_004149</name>
</gene>
<feature type="domain" description="Neutral/alkaline non-lysosomal ceramidase N-terminal" evidence="1">
    <location>
        <begin position="5"/>
        <end position="240"/>
    </location>
</feature>
<sequence>MTVLRLGIAKVDITPEYPITLAGFAHRSGTFTNVAHPLNAKIFAFAHEEQTVLLISADLIWWGPASIERLQAECKRQWGLAPMHVLFHATHTHSGPQVSDQFVPSLGTFSGNYVSWMETRVLQGVANAMANMEPVSVEMGNGAWYEGIHRRKIKDGVCIMAPNPDGPNDPTVTVVHFRTTKGQTKGVLVHATCHPTTTDENRISSEFPGVAMEQVETHLGSGVIAAYLQGFCGDVRPALREGDAFVRGTDGDVRRIGGSLAAEVIRILDSGEIAQVETGAFTVETQKVALRVREIPEAETLNHAATESGVCSEWANLLIQHPERLAPTVQLQFTLVRLADRLAFLAANAEMVVEYGLQIRQEFHNAVLPLGYTNGMIGYVPTARQIVEGGYEASESCAYFGLPSSFDEQIEIDITKAIEAFERG</sequence>
<dbReference type="EMBL" id="JBDXSU010000006">
    <property type="protein sequence ID" value="MFB5190678.1"/>
    <property type="molecule type" value="Genomic_DNA"/>
</dbReference>
<proteinExistence type="predicted"/>
<dbReference type="Proteomes" id="UP001579974">
    <property type="component" value="Unassembled WGS sequence"/>
</dbReference>
<evidence type="ECO:0000313" key="2">
    <source>
        <dbReference type="EMBL" id="MFB5190678.1"/>
    </source>
</evidence>
<protein>
    <submittedName>
        <fullName evidence="2">Neutral/alkaline non-lysosomal ceramidase N-terminal domain-containing protein</fullName>
    </submittedName>
</protein>
<evidence type="ECO:0000313" key="3">
    <source>
        <dbReference type="Proteomes" id="UP001579974"/>
    </source>
</evidence>
<dbReference type="InterPro" id="IPR031329">
    <property type="entry name" value="NEUT/ALK_ceramidase_N"/>
</dbReference>